<accession>A0A1J1GND2</accession>
<sequence length="750" mass="90887">MIKRGITDLFYSSKKCKENKSLTEFNRKIFVLLIKNKFINILKKEVDYYNNEKIITCYNSILHKKENNKILFFNIKRLYSNVSKNLTKNKKTRISFEEIVKILKSLKNKNFIYEEKNMEKKMNFLLPHIYEECKKNYVHFSCILYNFHKLRNNFSKEYKVKIYNEFNNIFLYNINLFSLKELTIILKCLLEENNMNINNIVLFCYYKFIYYISIDILHKKNDIFYSIFFSVLNDNFKEHAHNFFVLNINTINKDSDINYFYDLVYNLNQHKIVKINYFKSKLSKYSNNFFNLHDVSSFMSLLKNYNLKLLSFYAFLSHLCISSRYFDMPNHFQEQLEQNFLMYEKNGNFTFSQNKSYNKLKKNKEINERTDEELFEKKKDEIIRDDKLYEKESEKVTKVELVRYFINMDNREYIPLSSICNKENLNINENILHSISSIIFISIKRKLKNKFIYILTNHLLLKYINYINLIDICNILDLFIYDAKNLKKQYTIFSKMKNLIIKETNIKTFAIFCISIMKIKKELNNYFTDIIISIYKIILNKENNKNKFIRENVVIFINISNFLSDKKISTLFYLYYLNKFKNFLNFLIVKNRTNSCNLFLNIIDIYDILKTSITIFKIYEINNFSLKKKINPYLSSLLIYILKFLEDLCFKKIILHEDDFFYFLRPNLNDFNKLKVLNKICYYLNLLFPIVKNLRTRNIADNKTVQQFSNILCSFKNSIYKNYEITLFNNKKNKNYTNILNFIFITDGYS</sequence>
<dbReference type="EMBL" id="CVMV01000019">
    <property type="protein sequence ID" value="CRG93781.1"/>
    <property type="molecule type" value="Genomic_DNA"/>
</dbReference>
<evidence type="ECO:0000313" key="2">
    <source>
        <dbReference type="Proteomes" id="UP000220797"/>
    </source>
</evidence>
<dbReference type="VEuPathDB" id="PlasmoDB:PGAL8A_00148700"/>
<dbReference type="Proteomes" id="UP000220797">
    <property type="component" value="Unassembled WGS sequence"/>
</dbReference>
<comment type="caution">
    <text evidence="1">The sequence shown here is derived from an EMBL/GenBank/DDBJ whole genome shotgun (WGS) entry which is preliminary data.</text>
</comment>
<keyword evidence="2" id="KW-1185">Reference proteome</keyword>
<proteinExistence type="predicted"/>
<dbReference type="OMA" id="YIHFSCI"/>
<name>A0A1J1GND2_PLAGA</name>
<dbReference type="OrthoDB" id="392618at2759"/>
<dbReference type="AlphaFoldDB" id="A0A1J1GND2"/>
<protein>
    <submittedName>
        <fullName evidence="1">Uncharacterized protein</fullName>
    </submittedName>
</protein>
<organism evidence="1 2">
    <name type="scientific">Plasmodium gallinaceum</name>
    <dbReference type="NCBI Taxonomy" id="5849"/>
    <lineage>
        <taxon>Eukaryota</taxon>
        <taxon>Sar</taxon>
        <taxon>Alveolata</taxon>
        <taxon>Apicomplexa</taxon>
        <taxon>Aconoidasida</taxon>
        <taxon>Haemosporida</taxon>
        <taxon>Plasmodiidae</taxon>
        <taxon>Plasmodium</taxon>
        <taxon>Plasmodium (Haemamoeba)</taxon>
    </lineage>
</organism>
<evidence type="ECO:0000313" key="1">
    <source>
        <dbReference type="EMBL" id="CRG93781.1"/>
    </source>
</evidence>
<dbReference type="GeneID" id="39730011"/>
<reference evidence="1" key="1">
    <citation type="submission" date="2015-04" db="EMBL/GenBank/DDBJ databases">
        <authorList>
            <consortium name="Pathogen Informatics"/>
        </authorList>
    </citation>
    <scope>NUCLEOTIDE SEQUENCE [LARGE SCALE GENOMIC DNA]</scope>
    <source>
        <strain evidence="1">8A</strain>
    </source>
</reference>
<gene>
    <name evidence="1" type="ORF">PGAL8A_00148700</name>
</gene>
<dbReference type="RefSeq" id="XP_028526603.1">
    <property type="nucleotide sequence ID" value="XM_028675031.1"/>
</dbReference>